<comment type="caution">
    <text evidence="1">The sequence shown here is derived from an EMBL/GenBank/DDBJ whole genome shotgun (WGS) entry which is preliminary data.</text>
</comment>
<name>A0A9Q1JZP0_9CARY</name>
<dbReference type="Proteomes" id="UP001153076">
    <property type="component" value="Unassembled WGS sequence"/>
</dbReference>
<dbReference type="EMBL" id="JAKOGI010000518">
    <property type="protein sequence ID" value="KAJ8433757.1"/>
    <property type="molecule type" value="Genomic_DNA"/>
</dbReference>
<dbReference type="AlphaFoldDB" id="A0A9Q1JZP0"/>
<reference evidence="1" key="1">
    <citation type="submission" date="2022-04" db="EMBL/GenBank/DDBJ databases">
        <title>Carnegiea gigantea Genome sequencing and assembly v2.</title>
        <authorList>
            <person name="Copetti D."/>
            <person name="Sanderson M.J."/>
            <person name="Burquez A."/>
            <person name="Wojciechowski M.F."/>
        </authorList>
    </citation>
    <scope>NUCLEOTIDE SEQUENCE</scope>
    <source>
        <strain evidence="1">SGP5-SGP5p</strain>
        <tissue evidence="1">Aerial part</tissue>
    </source>
</reference>
<organism evidence="1 2">
    <name type="scientific">Carnegiea gigantea</name>
    <dbReference type="NCBI Taxonomy" id="171969"/>
    <lineage>
        <taxon>Eukaryota</taxon>
        <taxon>Viridiplantae</taxon>
        <taxon>Streptophyta</taxon>
        <taxon>Embryophyta</taxon>
        <taxon>Tracheophyta</taxon>
        <taxon>Spermatophyta</taxon>
        <taxon>Magnoliopsida</taxon>
        <taxon>eudicotyledons</taxon>
        <taxon>Gunneridae</taxon>
        <taxon>Pentapetalae</taxon>
        <taxon>Caryophyllales</taxon>
        <taxon>Cactineae</taxon>
        <taxon>Cactaceae</taxon>
        <taxon>Cactoideae</taxon>
        <taxon>Echinocereeae</taxon>
        <taxon>Carnegiea</taxon>
    </lineage>
</organism>
<evidence type="ECO:0000313" key="2">
    <source>
        <dbReference type="Proteomes" id="UP001153076"/>
    </source>
</evidence>
<gene>
    <name evidence="1" type="ORF">Cgig2_026578</name>
</gene>
<protein>
    <submittedName>
        <fullName evidence="1">Uncharacterized protein</fullName>
    </submittedName>
</protein>
<evidence type="ECO:0000313" key="1">
    <source>
        <dbReference type="EMBL" id="KAJ8433757.1"/>
    </source>
</evidence>
<keyword evidence="2" id="KW-1185">Reference proteome</keyword>
<sequence>MCKAFIDLDIKEAIFSIPTNKSPRPDGFNSGFYKTTWQKLGALVYSAIRERKRRKHIYSMFCNYATVIWNDLRQWWRYTPEVQNSSQLLRNLKHSKGPRTLKQITSAIITATFYYIAAYQTAYLIKDKVRSIILFLSACSKKFSSYIDNILT</sequence>
<accession>A0A9Q1JZP0</accession>
<proteinExistence type="predicted"/>
<dbReference type="OrthoDB" id="1934719at2759"/>